<dbReference type="PROSITE" id="PS50943">
    <property type="entry name" value="HTH_CROC1"/>
    <property type="match status" value="1"/>
</dbReference>
<keyword evidence="1" id="KW-0238">DNA-binding</keyword>
<feature type="domain" description="HTH cro/C1-type" evidence="2">
    <location>
        <begin position="11"/>
        <end position="66"/>
    </location>
</feature>
<organism evidence="3 4">
    <name type="scientific">Nonomuraea guangzhouensis</name>
    <dbReference type="NCBI Taxonomy" id="1291555"/>
    <lineage>
        <taxon>Bacteria</taxon>
        <taxon>Bacillati</taxon>
        <taxon>Actinomycetota</taxon>
        <taxon>Actinomycetes</taxon>
        <taxon>Streptosporangiales</taxon>
        <taxon>Streptosporangiaceae</taxon>
        <taxon>Nonomuraea</taxon>
    </lineage>
</organism>
<proteinExistence type="predicted"/>
<evidence type="ECO:0000256" key="1">
    <source>
        <dbReference type="ARBA" id="ARBA00023125"/>
    </source>
</evidence>
<protein>
    <submittedName>
        <fullName evidence="3">Helix-turn-helix domain-containing protein</fullName>
    </submittedName>
</protein>
<name>A0ABW4GTB5_9ACTN</name>
<evidence type="ECO:0000313" key="3">
    <source>
        <dbReference type="EMBL" id="MFD1545664.1"/>
    </source>
</evidence>
<dbReference type="RefSeq" id="WP_219529540.1">
    <property type="nucleotide sequence ID" value="NZ_JAHKRM010000007.1"/>
</dbReference>
<reference evidence="4" key="1">
    <citation type="journal article" date="2019" name="Int. J. Syst. Evol. Microbiol.">
        <title>The Global Catalogue of Microorganisms (GCM) 10K type strain sequencing project: providing services to taxonomists for standard genome sequencing and annotation.</title>
        <authorList>
            <consortium name="The Broad Institute Genomics Platform"/>
            <consortium name="The Broad Institute Genome Sequencing Center for Infectious Disease"/>
            <person name="Wu L."/>
            <person name="Ma J."/>
        </authorList>
    </citation>
    <scope>NUCLEOTIDE SEQUENCE [LARGE SCALE GENOMIC DNA]</scope>
    <source>
        <strain evidence="4">CGMCC 1.15399</strain>
    </source>
</reference>
<evidence type="ECO:0000259" key="2">
    <source>
        <dbReference type="PROSITE" id="PS50943"/>
    </source>
</evidence>
<accession>A0ABW4GTB5</accession>
<keyword evidence="4" id="KW-1185">Reference proteome</keyword>
<dbReference type="Pfam" id="PF01381">
    <property type="entry name" value="HTH_3"/>
    <property type="match status" value="1"/>
</dbReference>
<dbReference type="InterPro" id="IPR001387">
    <property type="entry name" value="Cro/C1-type_HTH"/>
</dbReference>
<dbReference type="CDD" id="cd00093">
    <property type="entry name" value="HTH_XRE"/>
    <property type="match status" value="1"/>
</dbReference>
<gene>
    <name evidence="3" type="ORF">ACFSJ0_52090</name>
</gene>
<sequence length="392" mass="42815">MTHAGTIGSRLRAVRRDRGFTQEELAERSGLSRDLIAKLEQGQRSSARLTSLMKLANALDVELSKLVGKRDQLGTGRDGASVLDLRNALLSPSLLPGLDDGHDGEPTPLRDIAEAVDQACRSYWKGDFATLISRLPDLILEARLTHSIMGEAAVYPLAMAYDLAASVMVHLGREDLAAIGAERAIRVARSGTDELLWATLHATYAWVLLHQARLEEAERLAATMAQRIEPAFSAPHHHVAAWGNLVMTALAPTAAAGRDVAGYIHLAMAGAQRLGRRVALYNTSFGPAAVATQETHAYTVRREPEKALRAARRIQPGDLTGIAYGRHLLDVGQAHLDNRHLATATERLMEARSQSVVWFRHQTVARQLVESIRERETRPSAAIRSLASTLEI</sequence>
<dbReference type="PANTHER" id="PTHR46797:SF1">
    <property type="entry name" value="METHYLPHOSPHONATE SYNTHASE"/>
    <property type="match status" value="1"/>
</dbReference>
<dbReference type="InterPro" id="IPR050807">
    <property type="entry name" value="TransReg_Diox_bact_type"/>
</dbReference>
<dbReference type="Proteomes" id="UP001597097">
    <property type="component" value="Unassembled WGS sequence"/>
</dbReference>
<dbReference type="EMBL" id="JBHUCM010000049">
    <property type="protein sequence ID" value="MFD1545664.1"/>
    <property type="molecule type" value="Genomic_DNA"/>
</dbReference>
<dbReference type="PANTHER" id="PTHR46797">
    <property type="entry name" value="HTH-TYPE TRANSCRIPTIONAL REGULATOR"/>
    <property type="match status" value="1"/>
</dbReference>
<evidence type="ECO:0000313" key="4">
    <source>
        <dbReference type="Proteomes" id="UP001597097"/>
    </source>
</evidence>
<comment type="caution">
    <text evidence="3">The sequence shown here is derived from an EMBL/GenBank/DDBJ whole genome shotgun (WGS) entry which is preliminary data.</text>
</comment>
<dbReference type="SMART" id="SM00530">
    <property type="entry name" value="HTH_XRE"/>
    <property type="match status" value="1"/>
</dbReference>